<dbReference type="PROSITE" id="PS51186">
    <property type="entry name" value="GNAT"/>
    <property type="match status" value="1"/>
</dbReference>
<gene>
    <name evidence="2" type="ORF">CES85_0970</name>
</gene>
<dbReference type="AlphaFoldDB" id="A0A248UIA3"/>
<dbReference type="InterPro" id="IPR000182">
    <property type="entry name" value="GNAT_dom"/>
</dbReference>
<dbReference type="InterPro" id="IPR016181">
    <property type="entry name" value="Acyl_CoA_acyltransferase"/>
</dbReference>
<evidence type="ECO:0000313" key="3">
    <source>
        <dbReference type="Proteomes" id="UP000215256"/>
    </source>
</evidence>
<dbReference type="CDD" id="cd04301">
    <property type="entry name" value="NAT_SF"/>
    <property type="match status" value="1"/>
</dbReference>
<protein>
    <submittedName>
        <fullName evidence="2">Acetyltransferase domain protein</fullName>
    </submittedName>
</protein>
<dbReference type="GO" id="GO:0016747">
    <property type="term" value="F:acyltransferase activity, transferring groups other than amino-acyl groups"/>
    <property type="evidence" value="ECO:0007669"/>
    <property type="project" value="InterPro"/>
</dbReference>
<accession>A0A248UIA3</accession>
<sequence>MQEEPRKPVWPTDVAIGAFFEEYAQRTHALLVNSYMNGGGSVADFETWHRGLISDSEYDPDFVVPVLDRSDRVIAFVQCWNSAFIKDLVVDPDRRREGIGEALLLHVLGLFFHRGQHKVSLKVEPNNPSGAERLYRRIGFDDVLSA</sequence>
<dbReference type="Pfam" id="PF00583">
    <property type="entry name" value="Acetyltransf_1"/>
    <property type="match status" value="1"/>
</dbReference>
<dbReference type="EMBL" id="CP022604">
    <property type="protein sequence ID" value="ASV86141.1"/>
    <property type="molecule type" value="Genomic_DNA"/>
</dbReference>
<name>A0A248UIA3_9HYPH</name>
<evidence type="ECO:0000313" key="2">
    <source>
        <dbReference type="EMBL" id="ASV86141.1"/>
    </source>
</evidence>
<dbReference type="SUPFAM" id="SSF55729">
    <property type="entry name" value="Acyl-CoA N-acyltransferases (Nat)"/>
    <property type="match status" value="1"/>
</dbReference>
<organism evidence="2 3">
    <name type="scientific">Ochrobactrum quorumnocens</name>
    <dbReference type="NCBI Taxonomy" id="271865"/>
    <lineage>
        <taxon>Bacteria</taxon>
        <taxon>Pseudomonadati</taxon>
        <taxon>Pseudomonadota</taxon>
        <taxon>Alphaproteobacteria</taxon>
        <taxon>Hyphomicrobiales</taxon>
        <taxon>Brucellaceae</taxon>
        <taxon>Brucella/Ochrobactrum group</taxon>
        <taxon>Ochrobactrum</taxon>
    </lineage>
</organism>
<keyword evidence="2" id="KW-0808">Transferase</keyword>
<dbReference type="KEGG" id="och:CES85_0970"/>
<proteinExistence type="predicted"/>
<dbReference type="Proteomes" id="UP000215256">
    <property type="component" value="Chromosome 1"/>
</dbReference>
<dbReference type="Gene3D" id="3.40.630.30">
    <property type="match status" value="1"/>
</dbReference>
<dbReference type="OrthoDB" id="9803907at2"/>
<evidence type="ECO:0000259" key="1">
    <source>
        <dbReference type="PROSITE" id="PS51186"/>
    </source>
</evidence>
<reference evidence="2 3" key="1">
    <citation type="submission" date="2017-07" db="EMBL/GenBank/DDBJ databases">
        <title>Phylogenetic study on the rhizospheric bacterium Ochrobactrum sp. A44.</title>
        <authorList>
            <person name="Krzyzanowska D.M."/>
            <person name="Ossowicki A."/>
            <person name="Rajewska M."/>
            <person name="Maciag T."/>
            <person name="Kaczynski Z."/>
            <person name="Czerwicka M."/>
            <person name="Jafra S."/>
        </authorList>
    </citation>
    <scope>NUCLEOTIDE SEQUENCE [LARGE SCALE GENOMIC DNA]</scope>
    <source>
        <strain evidence="2 3">A44</strain>
    </source>
</reference>
<feature type="domain" description="N-acetyltransferase" evidence="1">
    <location>
        <begin position="14"/>
        <end position="146"/>
    </location>
</feature>